<dbReference type="Gene3D" id="3.20.20.450">
    <property type="entry name" value="EAL domain"/>
    <property type="match status" value="1"/>
</dbReference>
<evidence type="ECO:0000313" key="5">
    <source>
        <dbReference type="Proteomes" id="UP000242087"/>
    </source>
</evidence>
<evidence type="ECO:0000259" key="2">
    <source>
        <dbReference type="PROSITE" id="PS50883"/>
    </source>
</evidence>
<dbReference type="SUPFAM" id="SSF55073">
    <property type="entry name" value="Nucleotide cyclase"/>
    <property type="match status" value="1"/>
</dbReference>
<proteinExistence type="predicted"/>
<organism evidence="4 5">
    <name type="scientific">Pseudidiomarina aestuarii</name>
    <dbReference type="NCBI Taxonomy" id="624146"/>
    <lineage>
        <taxon>Bacteria</taxon>
        <taxon>Pseudomonadati</taxon>
        <taxon>Pseudomonadota</taxon>
        <taxon>Gammaproteobacteria</taxon>
        <taxon>Alteromonadales</taxon>
        <taxon>Idiomarinaceae</taxon>
        <taxon>Pseudidiomarina</taxon>
    </lineage>
</organism>
<dbReference type="CDD" id="cd01948">
    <property type="entry name" value="EAL"/>
    <property type="match status" value="1"/>
</dbReference>
<dbReference type="Proteomes" id="UP000242087">
    <property type="component" value="Unassembled WGS sequence"/>
</dbReference>
<dbReference type="InterPro" id="IPR029787">
    <property type="entry name" value="Nucleotide_cyclase"/>
</dbReference>
<feature type="transmembrane region" description="Helical" evidence="1">
    <location>
        <begin position="102"/>
        <end position="120"/>
    </location>
</feature>
<feature type="domain" description="GGDEF" evidence="3">
    <location>
        <begin position="510"/>
        <end position="644"/>
    </location>
</feature>
<evidence type="ECO:0000256" key="1">
    <source>
        <dbReference type="SAM" id="Phobius"/>
    </source>
</evidence>
<accession>A0A2T4D8Z7</accession>
<dbReference type="NCBIfam" id="TIGR00254">
    <property type="entry name" value="GGDEF"/>
    <property type="match status" value="1"/>
</dbReference>
<feature type="transmembrane region" description="Helical" evidence="1">
    <location>
        <begin position="132"/>
        <end position="152"/>
    </location>
</feature>
<keyword evidence="1" id="KW-0472">Membrane</keyword>
<dbReference type="InterPro" id="IPR000160">
    <property type="entry name" value="GGDEF_dom"/>
</dbReference>
<evidence type="ECO:0000313" key="4">
    <source>
        <dbReference type="EMBL" id="PTB90311.1"/>
    </source>
</evidence>
<feature type="transmembrane region" description="Helical" evidence="1">
    <location>
        <begin position="195"/>
        <end position="215"/>
    </location>
</feature>
<evidence type="ECO:0000259" key="3">
    <source>
        <dbReference type="PROSITE" id="PS50887"/>
    </source>
</evidence>
<feature type="transmembrane region" description="Helical" evidence="1">
    <location>
        <begin position="78"/>
        <end position="96"/>
    </location>
</feature>
<feature type="transmembrane region" description="Helical" evidence="1">
    <location>
        <begin position="41"/>
        <end position="66"/>
    </location>
</feature>
<feature type="domain" description="EAL" evidence="2">
    <location>
        <begin position="653"/>
        <end position="897"/>
    </location>
</feature>
<dbReference type="SMART" id="SM00267">
    <property type="entry name" value="GGDEF"/>
    <property type="match status" value="1"/>
</dbReference>
<dbReference type="InterPro" id="IPR043128">
    <property type="entry name" value="Rev_trsase/Diguanyl_cyclase"/>
</dbReference>
<dbReference type="InterPro" id="IPR035919">
    <property type="entry name" value="EAL_sf"/>
</dbReference>
<feature type="transmembrane region" description="Helical" evidence="1">
    <location>
        <begin position="164"/>
        <end position="183"/>
    </location>
</feature>
<name>A0A2T4D8Z7_9GAMM</name>
<dbReference type="InterPro" id="IPR001633">
    <property type="entry name" value="EAL_dom"/>
</dbReference>
<dbReference type="SUPFAM" id="SSF141868">
    <property type="entry name" value="EAL domain-like"/>
    <property type="match status" value="1"/>
</dbReference>
<dbReference type="Pfam" id="PF00990">
    <property type="entry name" value="GGDEF"/>
    <property type="match status" value="1"/>
</dbReference>
<comment type="caution">
    <text evidence="4">The sequence shown here is derived from an EMBL/GenBank/DDBJ whole genome shotgun (WGS) entry which is preliminary data.</text>
</comment>
<dbReference type="CDD" id="cd01949">
    <property type="entry name" value="GGDEF"/>
    <property type="match status" value="1"/>
</dbReference>
<dbReference type="PANTHER" id="PTHR44757:SF2">
    <property type="entry name" value="BIOFILM ARCHITECTURE MAINTENANCE PROTEIN MBAA"/>
    <property type="match status" value="1"/>
</dbReference>
<dbReference type="SMART" id="SM00052">
    <property type="entry name" value="EAL"/>
    <property type="match status" value="1"/>
</dbReference>
<gene>
    <name evidence="4" type="ORF">C9927_00455</name>
</gene>
<sequence length="897" mass="100081">MQLALVDHQVRAVLHTIVALALTISGLAILVYRLGEPTQQLIYHSVSSSLLVSVIATGAALLAYVSRIQRWHSVGPRLLGVLVIAASVDGCLGSYLDSFDTRIHIAIYIGFIGVGAWLVARPKAPLLMRLQLAYGVVLVIAALVLLLLHYALDEPFVARHPTGSLIACIVLFLAGVALINLGVDSNRVPRAVAPMTTVIASVGLVAVLVVSVAMFHSEMSGLRTQGQQAADSLNANRRLAGIATITMLERMANRWQSYPYEEHDALMREDIAGLLQDVEFIESFILLTSAGQPVWEIAESEDMSYQHLIFADANLQARLQEFPEPLQLLVPAPEYTQEGAMLMIRQPVRFQETEGYSPWFSLVTVIDVPTMLAAQVAQTNSPIMTYTEVSYAYLMNKYGEWVSTDELERIREQAIFLHGDALNTPYSAGTPIVAYMIDLTDMQAMANLQVLVAIAGIGLVMLVSLTIERNRTLMSQGRQLKFQAEHDALTGLFNRTTIERHLNERFNQSRQLTVMFIDLDGFTLINDSLGLQVGDRLLQLLAQRLENVVGGRAQLARFGGDEFLLVAEHLHHDTDAVNALTQRILSAVAQPYRIMQHKIYLTASIGVAHQTGDQYAPLELVQRADMAMHQAKRLGHNHVQVYQDSMSLQFKSSAAMRSSLQEAIEKQQLRLHYQPIVRCNDLQVVGYEALLRWEREPGKFVPPSEFIPLAEMTGQIIPLSEWVFRQAFTDAVEFQKEGPRKISVNLSTLHFNRSEFADHLEQTLAETGCKPEWIELELTESILMENTDYAIAVLKRLRQQQFSIALDDFGTGFSSLSYLKRLPMDKVKIDRSFIQGIRTHKSDRVLVSSVIKIAQSLDFAVVAEGVETTQQAEFVTELGCNYMQGYYFGRPTAKEDL</sequence>
<dbReference type="PROSITE" id="PS50887">
    <property type="entry name" value="GGDEF"/>
    <property type="match status" value="1"/>
</dbReference>
<evidence type="ECO:0008006" key="6">
    <source>
        <dbReference type="Google" id="ProtNLM"/>
    </source>
</evidence>
<dbReference type="EMBL" id="PYVF01000003">
    <property type="protein sequence ID" value="PTB90311.1"/>
    <property type="molecule type" value="Genomic_DNA"/>
</dbReference>
<reference evidence="4 5" key="1">
    <citation type="submission" date="2018-03" db="EMBL/GenBank/DDBJ databases">
        <title>Cross-interface Injection: A General Nanoliter Liquid Handling Method Applied to Single Cells Genome Amplification Automated Nanoliter Liquid Handling Applied to Single Cell Multiple Displacement Amplification.</title>
        <authorList>
            <person name="Yun J."/>
            <person name="Xu P."/>
            <person name="Xu J."/>
            <person name="Dai X."/>
            <person name="Wang Y."/>
            <person name="Zheng X."/>
            <person name="Cao C."/>
            <person name="Yi Q."/>
            <person name="Zhu Y."/>
            <person name="Wang L."/>
            <person name="Dong Z."/>
            <person name="Huang Y."/>
            <person name="Huang L."/>
            <person name="Du W."/>
        </authorList>
    </citation>
    <scope>NUCLEOTIDE SEQUENCE [LARGE SCALE GENOMIC DNA]</scope>
    <source>
        <strain evidence="4 5">A12-4</strain>
    </source>
</reference>
<dbReference type="Pfam" id="PF00563">
    <property type="entry name" value="EAL"/>
    <property type="match status" value="1"/>
</dbReference>
<feature type="transmembrane region" description="Helical" evidence="1">
    <location>
        <begin position="12"/>
        <end position="35"/>
    </location>
</feature>
<dbReference type="PROSITE" id="PS50883">
    <property type="entry name" value="EAL"/>
    <property type="match status" value="1"/>
</dbReference>
<keyword evidence="1" id="KW-1133">Transmembrane helix</keyword>
<dbReference type="PANTHER" id="PTHR44757">
    <property type="entry name" value="DIGUANYLATE CYCLASE DGCP"/>
    <property type="match status" value="1"/>
</dbReference>
<protein>
    <recommendedName>
        <fullName evidence="6">Bifunctional diguanylate cyclase/phosphodiesterase</fullName>
    </recommendedName>
</protein>
<dbReference type="InterPro" id="IPR052155">
    <property type="entry name" value="Biofilm_reg_signaling"/>
</dbReference>
<feature type="transmembrane region" description="Helical" evidence="1">
    <location>
        <begin position="448"/>
        <end position="467"/>
    </location>
</feature>
<dbReference type="Gene3D" id="3.30.70.270">
    <property type="match status" value="1"/>
</dbReference>
<keyword evidence="1" id="KW-0812">Transmembrane</keyword>
<dbReference type="AlphaFoldDB" id="A0A2T4D8Z7"/>